<organism evidence="2 3">
    <name type="scientific">Tenacibaculum geojense</name>
    <dbReference type="NCBI Taxonomy" id="915352"/>
    <lineage>
        <taxon>Bacteria</taxon>
        <taxon>Pseudomonadati</taxon>
        <taxon>Bacteroidota</taxon>
        <taxon>Flavobacteriia</taxon>
        <taxon>Flavobacteriales</taxon>
        <taxon>Flavobacteriaceae</taxon>
        <taxon>Tenacibaculum</taxon>
    </lineage>
</organism>
<sequence>MKKLIYIVITLLTLNSCKAQENTVMNNKIIIPEVTKEFETFDINKFNKQKINGQVIINTDDELQMFIDYANGYNKTTYIVNSSFSVVKNFYLNGNIEIKGVRFNNGSEYGIWYEFNEEGKLIKEINMDQGYIFGWDKVLEYCENNSIILDRGYPKKGGIKTEIFKNEEEGNKVWNITYYNYKKEQYLSLTLDGITGELTKEQMIDFEGN</sequence>
<keyword evidence="3" id="KW-1185">Reference proteome</keyword>
<evidence type="ECO:0000313" key="2">
    <source>
        <dbReference type="EMBL" id="MFD0992387.1"/>
    </source>
</evidence>
<proteinExistence type="predicted"/>
<accession>A0ABW3JSV5</accession>
<gene>
    <name evidence="2" type="ORF">ACFQ1U_04150</name>
</gene>
<evidence type="ECO:0000256" key="1">
    <source>
        <dbReference type="SAM" id="SignalP"/>
    </source>
</evidence>
<protein>
    <recommendedName>
        <fullName evidence="4">Lipoprotein</fullName>
    </recommendedName>
</protein>
<keyword evidence="1" id="KW-0732">Signal</keyword>
<comment type="caution">
    <text evidence="2">The sequence shown here is derived from an EMBL/GenBank/DDBJ whole genome shotgun (WGS) entry which is preliminary data.</text>
</comment>
<feature type="chain" id="PRO_5046675711" description="Lipoprotein" evidence="1">
    <location>
        <begin position="20"/>
        <end position="209"/>
    </location>
</feature>
<evidence type="ECO:0008006" key="4">
    <source>
        <dbReference type="Google" id="ProtNLM"/>
    </source>
</evidence>
<feature type="signal peptide" evidence="1">
    <location>
        <begin position="1"/>
        <end position="19"/>
    </location>
</feature>
<reference evidence="3" key="1">
    <citation type="journal article" date="2019" name="Int. J. Syst. Evol. Microbiol.">
        <title>The Global Catalogue of Microorganisms (GCM) 10K type strain sequencing project: providing services to taxonomists for standard genome sequencing and annotation.</title>
        <authorList>
            <consortium name="The Broad Institute Genomics Platform"/>
            <consortium name="The Broad Institute Genome Sequencing Center for Infectious Disease"/>
            <person name="Wu L."/>
            <person name="Ma J."/>
        </authorList>
    </citation>
    <scope>NUCLEOTIDE SEQUENCE [LARGE SCALE GENOMIC DNA]</scope>
    <source>
        <strain evidence="3">CCUG 60527</strain>
    </source>
</reference>
<dbReference type="Proteomes" id="UP001597062">
    <property type="component" value="Unassembled WGS sequence"/>
</dbReference>
<evidence type="ECO:0000313" key="3">
    <source>
        <dbReference type="Proteomes" id="UP001597062"/>
    </source>
</evidence>
<dbReference type="EMBL" id="JBHTJR010000022">
    <property type="protein sequence ID" value="MFD0992387.1"/>
    <property type="molecule type" value="Genomic_DNA"/>
</dbReference>
<dbReference type="RefSeq" id="WP_386105619.1">
    <property type="nucleotide sequence ID" value="NZ_JBHTJR010000022.1"/>
</dbReference>
<name>A0ABW3JSV5_9FLAO</name>